<dbReference type="Proteomes" id="UP000198426">
    <property type="component" value="Unassembled WGS sequence"/>
</dbReference>
<keyword evidence="3" id="KW-1185">Reference proteome</keyword>
<organism evidence="2 3">
    <name type="scientific">Tropicimonas sediminicola</name>
    <dbReference type="NCBI Taxonomy" id="1031541"/>
    <lineage>
        <taxon>Bacteria</taxon>
        <taxon>Pseudomonadati</taxon>
        <taxon>Pseudomonadota</taxon>
        <taxon>Alphaproteobacteria</taxon>
        <taxon>Rhodobacterales</taxon>
        <taxon>Roseobacteraceae</taxon>
        <taxon>Tropicimonas</taxon>
    </lineage>
</organism>
<feature type="compositionally biased region" description="Basic and acidic residues" evidence="1">
    <location>
        <begin position="119"/>
        <end position="129"/>
    </location>
</feature>
<gene>
    <name evidence="2" type="ORF">SAMN05421757_105110</name>
</gene>
<proteinExistence type="predicted"/>
<dbReference type="AlphaFoldDB" id="A0A239J5B2"/>
<feature type="compositionally biased region" description="Basic and acidic residues" evidence="1">
    <location>
        <begin position="94"/>
        <end position="110"/>
    </location>
</feature>
<evidence type="ECO:0000313" key="2">
    <source>
        <dbReference type="EMBL" id="SNT00995.1"/>
    </source>
</evidence>
<sequence length="162" mass="17317">MIGGAICLAFFFPCLGLCSPRLILLAEVNGHGTICGKYQDGESEAEGGRTFVMNGAEPVAEVDRQLAEADKSEGDQQDAGEPEHGQKRVVVGVDPEKHATDGEQEWRSEASDETALPEYHNDGQDEIGQRDPPSGAPDHSAARGPHQCTRDEAGGEEQGEEM</sequence>
<reference evidence="2 3" key="1">
    <citation type="submission" date="2017-06" db="EMBL/GenBank/DDBJ databases">
        <authorList>
            <person name="Kim H.J."/>
            <person name="Triplett B.A."/>
        </authorList>
    </citation>
    <scope>NUCLEOTIDE SEQUENCE [LARGE SCALE GENOMIC DNA]</scope>
    <source>
        <strain evidence="2 3">DSM 29339</strain>
    </source>
</reference>
<evidence type="ECO:0000313" key="3">
    <source>
        <dbReference type="Proteomes" id="UP000198426"/>
    </source>
</evidence>
<feature type="region of interest" description="Disordered" evidence="1">
    <location>
        <begin position="63"/>
        <end position="162"/>
    </location>
</feature>
<name>A0A239J5B2_9RHOB</name>
<feature type="compositionally biased region" description="Basic and acidic residues" evidence="1">
    <location>
        <begin position="63"/>
        <end position="74"/>
    </location>
</feature>
<accession>A0A239J5B2</accession>
<protein>
    <submittedName>
        <fullName evidence="2">Uncharacterized protein</fullName>
    </submittedName>
</protein>
<evidence type="ECO:0000256" key="1">
    <source>
        <dbReference type="SAM" id="MobiDB-lite"/>
    </source>
</evidence>
<dbReference type="EMBL" id="FZOY01000005">
    <property type="protein sequence ID" value="SNT00995.1"/>
    <property type="molecule type" value="Genomic_DNA"/>
</dbReference>